<keyword evidence="2" id="KW-1185">Reference proteome</keyword>
<protein>
    <recommendedName>
        <fullName evidence="3">Alpha/beta hydrolase</fullName>
    </recommendedName>
</protein>
<dbReference type="RefSeq" id="WP_017984171.1">
    <property type="nucleotide sequence ID" value="NZ_AQUL01000001.1"/>
</dbReference>
<accession>A0A076N5S0</accession>
<evidence type="ECO:0000313" key="2">
    <source>
        <dbReference type="Proteomes" id="UP000062973"/>
    </source>
</evidence>
<name>A0A076N5S0_AMYME</name>
<dbReference type="eggNOG" id="COG3545">
    <property type="taxonomic scope" value="Bacteria"/>
</dbReference>
<gene>
    <name evidence="1" type="ORF">AMETH_5235</name>
</gene>
<dbReference type="HOGENOM" id="CLU_088863_2_2_11"/>
<dbReference type="Pfam" id="PF06821">
    <property type="entry name" value="Ser_hydrolase"/>
    <property type="match status" value="1"/>
</dbReference>
<evidence type="ECO:0008006" key="3">
    <source>
        <dbReference type="Google" id="ProtNLM"/>
    </source>
</evidence>
<sequence length="211" mass="22352">MSGPPRTVEPSIIVPGGTRTCGGHEWKRRWTLVAYVIIPGIDGSNEKHWQTVWEERWGASAVRIAPASWTEPDLADWVAAVGAAHTTAARRGERVVLVAHSLGCWAAAEWLAAAQLRGVAAFLVAPPDPRGPAFPRQAAPTFANLRARPLPCPGLVVAGDDDPYCEPAASAALADAWRVPRRLLAGRGHLNSASGLGDWPSGRGLLTEVAA</sequence>
<dbReference type="InterPro" id="IPR010662">
    <property type="entry name" value="RBBP9/YdeN"/>
</dbReference>
<dbReference type="Gene3D" id="3.40.50.1820">
    <property type="entry name" value="alpha/beta hydrolase"/>
    <property type="match status" value="1"/>
</dbReference>
<reference evidence="1 2" key="1">
    <citation type="submission" date="2014-07" db="EMBL/GenBank/DDBJ databases">
        <title>Whole Genome Sequence of the Amycolatopsis methanolica 239.</title>
        <authorList>
            <person name="Tang B."/>
        </authorList>
    </citation>
    <scope>NUCLEOTIDE SEQUENCE [LARGE SCALE GENOMIC DNA]</scope>
    <source>
        <strain evidence="1 2">239</strain>
    </source>
</reference>
<evidence type="ECO:0000313" key="1">
    <source>
        <dbReference type="EMBL" id="AIJ25327.1"/>
    </source>
</evidence>
<dbReference type="PATRIC" id="fig|1068978.7.peg.5617"/>
<dbReference type="AlphaFoldDB" id="A0A076N5S0"/>
<organism evidence="1 2">
    <name type="scientific">Amycolatopsis methanolica 239</name>
    <dbReference type="NCBI Taxonomy" id="1068978"/>
    <lineage>
        <taxon>Bacteria</taxon>
        <taxon>Bacillati</taxon>
        <taxon>Actinomycetota</taxon>
        <taxon>Actinomycetes</taxon>
        <taxon>Pseudonocardiales</taxon>
        <taxon>Pseudonocardiaceae</taxon>
        <taxon>Amycolatopsis</taxon>
        <taxon>Amycolatopsis methanolica group</taxon>
    </lineage>
</organism>
<dbReference type="GO" id="GO:0016787">
    <property type="term" value="F:hydrolase activity"/>
    <property type="evidence" value="ECO:0007669"/>
    <property type="project" value="InterPro"/>
</dbReference>
<dbReference type="InterPro" id="IPR029058">
    <property type="entry name" value="AB_hydrolase_fold"/>
</dbReference>
<dbReference type="Proteomes" id="UP000062973">
    <property type="component" value="Chromosome"/>
</dbReference>
<proteinExistence type="predicted"/>
<dbReference type="KEGG" id="amq:AMETH_5235"/>
<dbReference type="SUPFAM" id="SSF53474">
    <property type="entry name" value="alpha/beta-Hydrolases"/>
    <property type="match status" value="1"/>
</dbReference>
<dbReference type="EMBL" id="CP009110">
    <property type="protein sequence ID" value="AIJ25327.1"/>
    <property type="molecule type" value="Genomic_DNA"/>
</dbReference>